<evidence type="ECO:0000256" key="9">
    <source>
        <dbReference type="ARBA" id="ARBA00076414"/>
    </source>
</evidence>
<evidence type="ECO:0000256" key="8">
    <source>
        <dbReference type="ARBA" id="ARBA00072274"/>
    </source>
</evidence>
<dbReference type="HAMAP" id="MF_01151">
    <property type="entry name" value="GrpE"/>
    <property type="match status" value="1"/>
</dbReference>
<keyword evidence="5 10" id="KW-0346">Stress response</keyword>
<keyword evidence="6 10" id="KW-0143">Chaperone</keyword>
<evidence type="ECO:0000256" key="11">
    <source>
        <dbReference type="RuleBase" id="RU000639"/>
    </source>
</evidence>
<dbReference type="PROSITE" id="PS01071">
    <property type="entry name" value="GRPE"/>
    <property type="match status" value="1"/>
</dbReference>
<evidence type="ECO:0000313" key="15">
    <source>
        <dbReference type="EMBL" id="SDB50538.1"/>
    </source>
</evidence>
<dbReference type="PRINTS" id="PR00773">
    <property type="entry name" value="GRPEPROTEIN"/>
</dbReference>
<dbReference type="GO" id="GO:0005737">
    <property type="term" value="C:cytoplasm"/>
    <property type="evidence" value="ECO:0007669"/>
    <property type="project" value="UniProtKB-SubCell"/>
</dbReference>
<evidence type="ECO:0000256" key="1">
    <source>
        <dbReference type="ARBA" id="ARBA00004496"/>
    </source>
</evidence>
<dbReference type="PANTHER" id="PTHR21237">
    <property type="entry name" value="GRPE PROTEIN"/>
    <property type="match status" value="1"/>
</dbReference>
<organism evidence="15 16">
    <name type="scientific">Bauldia litoralis</name>
    <dbReference type="NCBI Taxonomy" id="665467"/>
    <lineage>
        <taxon>Bacteria</taxon>
        <taxon>Pseudomonadati</taxon>
        <taxon>Pseudomonadota</taxon>
        <taxon>Alphaproteobacteria</taxon>
        <taxon>Hyphomicrobiales</taxon>
        <taxon>Kaistiaceae</taxon>
        <taxon>Bauldia</taxon>
    </lineage>
</organism>
<evidence type="ECO:0000256" key="7">
    <source>
        <dbReference type="ARBA" id="ARBA00053401"/>
    </source>
</evidence>
<dbReference type="STRING" id="665467.SAMN02982931_03942"/>
<feature type="compositionally biased region" description="Low complexity" evidence="14">
    <location>
        <begin position="176"/>
        <end position="196"/>
    </location>
</feature>
<dbReference type="InterPro" id="IPR009012">
    <property type="entry name" value="GrpE_head"/>
</dbReference>
<evidence type="ECO:0000256" key="5">
    <source>
        <dbReference type="ARBA" id="ARBA00023016"/>
    </source>
</evidence>
<dbReference type="InterPro" id="IPR013805">
    <property type="entry name" value="GrpE_CC"/>
</dbReference>
<dbReference type="SUPFAM" id="SSF51064">
    <property type="entry name" value="Head domain of nucleotide exchange factor GrpE"/>
    <property type="match status" value="1"/>
</dbReference>
<dbReference type="SUPFAM" id="SSF58014">
    <property type="entry name" value="Coiled-coil domain of nucleotide exchange factor GrpE"/>
    <property type="match status" value="1"/>
</dbReference>
<gene>
    <name evidence="10" type="primary">grpE</name>
    <name evidence="15" type="ORF">SAMN02982931_03942</name>
</gene>
<proteinExistence type="inferred from homology"/>
<feature type="compositionally biased region" description="Low complexity" evidence="14">
    <location>
        <begin position="7"/>
        <end position="17"/>
    </location>
</feature>
<dbReference type="Pfam" id="PF01025">
    <property type="entry name" value="GrpE"/>
    <property type="match status" value="1"/>
</dbReference>
<dbReference type="GO" id="GO:0042803">
    <property type="term" value="F:protein homodimerization activity"/>
    <property type="evidence" value="ECO:0007669"/>
    <property type="project" value="InterPro"/>
</dbReference>
<dbReference type="FunFam" id="2.30.22.10:FF:000001">
    <property type="entry name" value="Protein GrpE"/>
    <property type="match status" value="1"/>
</dbReference>
<feature type="coiled-coil region" evidence="13">
    <location>
        <begin position="32"/>
        <end position="63"/>
    </location>
</feature>
<name>A0A1G6DZH7_9HYPH</name>
<comment type="subunit">
    <text evidence="3 10">Homodimer.</text>
</comment>
<dbReference type="CDD" id="cd00446">
    <property type="entry name" value="GrpE"/>
    <property type="match status" value="1"/>
</dbReference>
<evidence type="ECO:0000256" key="3">
    <source>
        <dbReference type="ARBA" id="ARBA00011738"/>
    </source>
</evidence>
<evidence type="ECO:0000256" key="10">
    <source>
        <dbReference type="HAMAP-Rule" id="MF_01151"/>
    </source>
</evidence>
<dbReference type="GO" id="GO:0051087">
    <property type="term" value="F:protein-folding chaperone binding"/>
    <property type="evidence" value="ECO:0007669"/>
    <property type="project" value="InterPro"/>
</dbReference>
<evidence type="ECO:0000313" key="16">
    <source>
        <dbReference type="Proteomes" id="UP000199071"/>
    </source>
</evidence>
<accession>A0A1G6DZH7</accession>
<dbReference type="GO" id="GO:0006457">
    <property type="term" value="P:protein folding"/>
    <property type="evidence" value="ECO:0007669"/>
    <property type="project" value="InterPro"/>
</dbReference>
<dbReference type="AlphaFoldDB" id="A0A1G6DZH7"/>
<dbReference type="Gene3D" id="3.90.20.20">
    <property type="match status" value="1"/>
</dbReference>
<reference evidence="15 16" key="1">
    <citation type="submission" date="2016-10" db="EMBL/GenBank/DDBJ databases">
        <authorList>
            <person name="de Groot N.N."/>
        </authorList>
    </citation>
    <scope>NUCLEOTIDE SEQUENCE [LARGE SCALE GENOMIC DNA]</scope>
    <source>
        <strain evidence="15 16">ATCC 35022</strain>
    </source>
</reference>
<evidence type="ECO:0000256" key="6">
    <source>
        <dbReference type="ARBA" id="ARBA00023186"/>
    </source>
</evidence>
<evidence type="ECO:0000256" key="13">
    <source>
        <dbReference type="SAM" id="Coils"/>
    </source>
</evidence>
<keyword evidence="13" id="KW-0175">Coiled coil</keyword>
<dbReference type="RefSeq" id="WP_090879138.1">
    <property type="nucleotide sequence ID" value="NZ_FMXQ01000009.1"/>
</dbReference>
<evidence type="ECO:0000256" key="4">
    <source>
        <dbReference type="ARBA" id="ARBA00022490"/>
    </source>
</evidence>
<keyword evidence="4 10" id="KW-0963">Cytoplasm</keyword>
<protein>
    <recommendedName>
        <fullName evidence="8 10">Protein GrpE</fullName>
    </recommendedName>
    <alternativeName>
        <fullName evidence="9 10">HSP-70 cofactor</fullName>
    </alternativeName>
</protein>
<comment type="function">
    <text evidence="7 10 11">Participates actively in the response to hyperosmotic and heat shock by preventing the aggregation of stress-denatured proteins, in association with DnaK and GrpE. It is the nucleotide exchange factor for DnaK and may function as a thermosensor. Unfolded proteins bind initially to DnaJ; upon interaction with the DnaJ-bound protein, DnaK hydrolyzes its bound ATP, resulting in the formation of a stable complex. GrpE releases ADP from DnaK; ATP binding to DnaK triggers the release of the substrate protein, thus completing the reaction cycle. Several rounds of ATP-dependent interactions between DnaJ, DnaK and GrpE are required for fully efficient folding.</text>
</comment>
<feature type="region of interest" description="Disordered" evidence="14">
    <location>
        <begin position="1"/>
        <end position="22"/>
    </location>
</feature>
<dbReference type="EMBL" id="FMXQ01000009">
    <property type="protein sequence ID" value="SDB50538.1"/>
    <property type="molecule type" value="Genomic_DNA"/>
</dbReference>
<dbReference type="PANTHER" id="PTHR21237:SF23">
    <property type="entry name" value="GRPE PROTEIN HOMOLOG, MITOCHONDRIAL"/>
    <property type="match status" value="1"/>
</dbReference>
<evidence type="ECO:0000256" key="14">
    <source>
        <dbReference type="SAM" id="MobiDB-lite"/>
    </source>
</evidence>
<dbReference type="GO" id="GO:0051082">
    <property type="term" value="F:unfolded protein binding"/>
    <property type="evidence" value="ECO:0007669"/>
    <property type="project" value="TreeGrafter"/>
</dbReference>
<comment type="subcellular location">
    <subcellularLocation>
        <location evidence="1 10">Cytoplasm</location>
    </subcellularLocation>
</comment>
<evidence type="ECO:0000256" key="12">
    <source>
        <dbReference type="RuleBase" id="RU004478"/>
    </source>
</evidence>
<dbReference type="InterPro" id="IPR000740">
    <property type="entry name" value="GrpE"/>
</dbReference>
<sequence length="221" mass="23175">MPEDNGAAPEPTTTEDTAAPDREDVAAIAAEAADFKDRLVRTLAEMENLRKRTAREVADARQYAVASFARDMLTVADNLKRAIAAVPAEKRENGDKDLISLIEGVEVTERGLEQSLTKYGVKAVDAKGTKFNPDLHQAMFEAETADVPAGHVSEVVQTGYVIGERMLRPALVAVAKAPSKPAPANDDAPAAAAPASEEAKVEETQGAADAGSAGTPPPESA</sequence>
<dbReference type="OrthoDB" id="9789811at2"/>
<dbReference type="Gene3D" id="2.30.22.10">
    <property type="entry name" value="Head domain of nucleotide exchange factor GrpE"/>
    <property type="match status" value="1"/>
</dbReference>
<dbReference type="GO" id="GO:0000774">
    <property type="term" value="F:adenyl-nucleotide exchange factor activity"/>
    <property type="evidence" value="ECO:0007669"/>
    <property type="project" value="InterPro"/>
</dbReference>
<dbReference type="NCBIfam" id="NF010739">
    <property type="entry name" value="PRK14141.1"/>
    <property type="match status" value="1"/>
</dbReference>
<keyword evidence="16" id="KW-1185">Reference proteome</keyword>
<feature type="region of interest" description="Disordered" evidence="14">
    <location>
        <begin position="176"/>
        <end position="221"/>
    </location>
</feature>
<dbReference type="Proteomes" id="UP000199071">
    <property type="component" value="Unassembled WGS sequence"/>
</dbReference>
<evidence type="ECO:0000256" key="2">
    <source>
        <dbReference type="ARBA" id="ARBA00009054"/>
    </source>
</evidence>
<comment type="similarity">
    <text evidence="2 10 12">Belongs to the GrpE family.</text>
</comment>